<organism evidence="2">
    <name type="scientific">bacterium 19CA06SA08-2</name>
    <dbReference type="NCBI Taxonomy" id="2920658"/>
    <lineage>
        <taxon>Bacteria</taxon>
    </lineage>
</organism>
<feature type="domain" description="Lcl C-terminal" evidence="1">
    <location>
        <begin position="283"/>
        <end position="407"/>
    </location>
</feature>
<name>A0AAU6U1A7_UNCXX</name>
<protein>
    <submittedName>
        <fullName evidence="2">DUF1566 domain-containing protein</fullName>
    </submittedName>
</protein>
<reference evidence="2" key="1">
    <citation type="submission" date="2022-03" db="EMBL/GenBank/DDBJ databases">
        <title>Sea Food Isolates.</title>
        <authorList>
            <person name="Li c."/>
        </authorList>
    </citation>
    <scope>NUCLEOTIDE SEQUENCE</scope>
    <source>
        <strain evidence="2">19CA06SA08-2</strain>
    </source>
</reference>
<dbReference type="Pfam" id="PF07603">
    <property type="entry name" value="Lcl_C"/>
    <property type="match status" value="1"/>
</dbReference>
<dbReference type="AlphaFoldDB" id="A0AAU6U1A7"/>
<evidence type="ECO:0000313" key="2">
    <source>
        <dbReference type="EMBL" id="XAG67903.1"/>
    </source>
</evidence>
<accession>A0AAU6U1A7</accession>
<sequence length="456" mass="49349">MNPTYSRLACLLAPLLTACGGGGSDEAPLAAPAYTLNVNLPESGTLCVNLNQNTRCDEGDPSVSGVAGARQLSGTSPALLTSPLLFLPTNPAAPTLLHPAARLDGQTLTPSLLSTLLQSRIAEGHPPKQALDEMLAALAPLQPGQGLTALSQLADFNLALGQLLLAVIDAEPEISDLSPVLLQAVVWPALGSLLPELASHFAQHGELTSLQESVTHLLQQQYSHPLVTGSGVATYTDGVDYLLTEEPADHPGQEASLNKAPLRYRKLDGKGQPLPDDAPQWECVEDLNTGLVWERKLNDAKSPRDLHRTFAWELGDYHPTQQELDYACPQGEAICTTEQYRQWLNAQQLCGITSWRMPHSRELMSLQHYGSLARQYGQLVTMDVRYFPDVGTTTKDFSGYYWSQTLTPSRRLESAPLSAIAHIFLGDDAGTDYATTVQNSDDANGLQLRLVAEVTR</sequence>
<dbReference type="PROSITE" id="PS51257">
    <property type="entry name" value="PROKAR_LIPOPROTEIN"/>
    <property type="match status" value="1"/>
</dbReference>
<gene>
    <name evidence="2" type="ORF">MRM75_14795</name>
</gene>
<dbReference type="InterPro" id="IPR011460">
    <property type="entry name" value="Lcl_C"/>
</dbReference>
<proteinExistence type="predicted"/>
<dbReference type="EMBL" id="CP095353">
    <property type="protein sequence ID" value="XAG67903.1"/>
    <property type="molecule type" value="Genomic_DNA"/>
</dbReference>
<evidence type="ECO:0000259" key="1">
    <source>
        <dbReference type="Pfam" id="PF07603"/>
    </source>
</evidence>